<evidence type="ECO:0000313" key="4">
    <source>
        <dbReference type="Proteomes" id="UP000230249"/>
    </source>
</evidence>
<evidence type="ECO:0000256" key="1">
    <source>
        <dbReference type="PROSITE-ProRule" id="PRU00023"/>
    </source>
</evidence>
<dbReference type="PANTHER" id="PTHR24125">
    <property type="entry name" value="ANKYRIN REPEAT AND DEATH DOMAIN-CONTAINING PROTEIN"/>
    <property type="match status" value="1"/>
</dbReference>
<dbReference type="SUPFAM" id="SSF48403">
    <property type="entry name" value="Ankyrin repeat"/>
    <property type="match status" value="1"/>
</dbReference>
<dbReference type="PROSITE" id="PS50297">
    <property type="entry name" value="ANK_REP_REGION"/>
    <property type="match status" value="2"/>
</dbReference>
<dbReference type="InterPro" id="IPR052457">
    <property type="entry name" value="Ankyrin-DD_containing_protein"/>
</dbReference>
<keyword evidence="4" id="KW-1185">Reference proteome</keyword>
<feature type="repeat" description="ANK" evidence="1">
    <location>
        <begin position="47"/>
        <end position="69"/>
    </location>
</feature>
<dbReference type="PROSITE" id="PS50088">
    <property type="entry name" value="ANK_REPEAT"/>
    <property type="match status" value="2"/>
</dbReference>
<dbReference type="AlphaFoldDB" id="A0AAW0VB02"/>
<dbReference type="Gene3D" id="1.25.40.20">
    <property type="entry name" value="Ankyrin repeat-containing domain"/>
    <property type="match status" value="1"/>
</dbReference>
<comment type="caution">
    <text evidence="3">The sequence shown here is derived from an EMBL/GenBank/DDBJ whole genome shotgun (WGS) entry which is preliminary data.</text>
</comment>
<dbReference type="EMBL" id="PEKT03000004">
    <property type="protein sequence ID" value="KAK8439327.1"/>
    <property type="molecule type" value="Genomic_DNA"/>
</dbReference>
<dbReference type="Proteomes" id="UP000230249">
    <property type="component" value="Unassembled WGS sequence"/>
</dbReference>
<reference evidence="3 4" key="2">
    <citation type="journal article" date="2018" name="Nat. Commun.">
        <title>Genomic insights into multidrug-resistance, mating and virulence in Candida auris and related emerging species.</title>
        <authorList>
            <person name="Munoz J.F."/>
            <person name="Gade L."/>
            <person name="Chow N.A."/>
            <person name="Loparev V.N."/>
            <person name="Juieng P."/>
            <person name="Berkow E.L."/>
            <person name="Farrer R.A."/>
            <person name="Litvintseva A.P."/>
            <person name="Cuomo C.A."/>
        </authorList>
    </citation>
    <scope>GENOME REANNOTATION</scope>
    <source>
        <strain evidence="3 4">B8441</strain>
    </source>
</reference>
<dbReference type="PANTHER" id="PTHR24125:SF5">
    <property type="entry name" value="ANKYRIN REPEAT PROTEIN"/>
    <property type="match status" value="1"/>
</dbReference>
<organism evidence="3 4">
    <name type="scientific">Candidozyma auris</name>
    <name type="common">Yeast</name>
    <name type="synonym">Candida auris</name>
    <dbReference type="NCBI Taxonomy" id="498019"/>
    <lineage>
        <taxon>Eukaryota</taxon>
        <taxon>Fungi</taxon>
        <taxon>Dikarya</taxon>
        <taxon>Ascomycota</taxon>
        <taxon>Saccharomycotina</taxon>
        <taxon>Pichiomycetes</taxon>
        <taxon>Metschnikowiaceae</taxon>
        <taxon>Candidozyma</taxon>
    </lineage>
</organism>
<gene>
    <name evidence="3" type="ORF">B9J08_03803</name>
</gene>
<protein>
    <recommendedName>
        <fullName evidence="5">Ankyrin repeat-containing protein YAR1</fullName>
    </recommendedName>
</protein>
<evidence type="ECO:0008006" key="5">
    <source>
        <dbReference type="Google" id="ProtNLM"/>
    </source>
</evidence>
<dbReference type="InterPro" id="IPR002110">
    <property type="entry name" value="Ankyrin_rpt"/>
</dbReference>
<dbReference type="InterPro" id="IPR036770">
    <property type="entry name" value="Ankyrin_rpt-contain_sf"/>
</dbReference>
<feature type="repeat" description="ANK" evidence="1">
    <location>
        <begin position="86"/>
        <end position="108"/>
    </location>
</feature>
<proteinExistence type="predicted"/>
<feature type="compositionally biased region" description="Basic and acidic residues" evidence="2">
    <location>
        <begin position="167"/>
        <end position="189"/>
    </location>
</feature>
<name>A0AAW0VB02_CANAR</name>
<dbReference type="Pfam" id="PF12796">
    <property type="entry name" value="Ank_2"/>
    <property type="match status" value="1"/>
</dbReference>
<sequence>MTVTSLSQEEKDALIYDAREGDLDYLKEVFSSIVPGSLLPTIQDENTLSTPIHMAAANGHVEVVKYLLSLLPKDEAEKLASRQNESGNTALHWAAYNGHLEVCQLLTQEYNVDVYIKNGSGHDAIYEAEANNQEEVENWLLKMFAIEDNVKVEEKGEDTKVTYTPGKESKELEEQAQEAVKKASEEKQQMEAVSESTEKLSIQKDESSLNSN</sequence>
<reference evidence="3 4" key="1">
    <citation type="journal article" date="2017" name="Clin. Infect. Dis.">
        <title>Simultaneous emergence of multidrug-resistant Candida auris on 3 continents confirmed by whole-genome sequencing and epidemiological analyses.</title>
        <authorList>
            <person name="Lockhart S.R."/>
            <person name="Etienne K.A."/>
            <person name="Vallabhaneni S."/>
            <person name="Farooqi J."/>
            <person name="Chowdhary A."/>
            <person name="Govender N.P."/>
            <person name="Colombo A.L."/>
            <person name="Calvo B."/>
            <person name="Cuomo C.A."/>
            <person name="Desjardins C.A."/>
            <person name="Berkow E.L."/>
            <person name="Castanheira M."/>
            <person name="Magobo R.E."/>
            <person name="Jabeen K."/>
            <person name="Asghar R.J."/>
            <person name="Meis J.F."/>
            <person name="Jackson B."/>
            <person name="Chiller T."/>
            <person name="Litvintseva A.P."/>
        </authorList>
    </citation>
    <scope>NUCLEOTIDE SEQUENCE [LARGE SCALE GENOMIC DNA]</scope>
    <source>
        <strain evidence="3 4">B8441</strain>
    </source>
</reference>
<dbReference type="SMART" id="SM00248">
    <property type="entry name" value="ANK"/>
    <property type="match status" value="2"/>
</dbReference>
<feature type="region of interest" description="Disordered" evidence="2">
    <location>
        <begin position="157"/>
        <end position="212"/>
    </location>
</feature>
<keyword evidence="1" id="KW-0040">ANK repeat</keyword>
<evidence type="ECO:0000256" key="2">
    <source>
        <dbReference type="SAM" id="MobiDB-lite"/>
    </source>
</evidence>
<evidence type="ECO:0000313" key="3">
    <source>
        <dbReference type="EMBL" id="KAK8439327.1"/>
    </source>
</evidence>
<feature type="compositionally biased region" description="Basic and acidic residues" evidence="2">
    <location>
        <begin position="196"/>
        <end position="212"/>
    </location>
</feature>
<accession>A0AAW0VB02</accession>